<gene>
    <name evidence="1" type="ORF">ACFQZI_02525</name>
</gene>
<evidence type="ECO:0000313" key="1">
    <source>
        <dbReference type="EMBL" id="MFD0763712.1"/>
    </source>
</evidence>
<comment type="caution">
    <text evidence="1">The sequence shown here is derived from an EMBL/GenBank/DDBJ whole genome shotgun (WGS) entry which is preliminary data.</text>
</comment>
<proteinExistence type="predicted"/>
<dbReference type="RefSeq" id="WP_377138050.1">
    <property type="nucleotide sequence ID" value="NZ_JBHTIA010000003.1"/>
</dbReference>
<dbReference type="EMBL" id="JBHTIA010000003">
    <property type="protein sequence ID" value="MFD0763712.1"/>
    <property type="molecule type" value="Genomic_DNA"/>
</dbReference>
<keyword evidence="2" id="KW-1185">Reference proteome</keyword>
<reference evidence="2" key="1">
    <citation type="journal article" date="2019" name="Int. J. Syst. Evol. Microbiol.">
        <title>The Global Catalogue of Microorganisms (GCM) 10K type strain sequencing project: providing services to taxonomists for standard genome sequencing and annotation.</title>
        <authorList>
            <consortium name="The Broad Institute Genomics Platform"/>
            <consortium name="The Broad Institute Genome Sequencing Center for Infectious Disease"/>
            <person name="Wu L."/>
            <person name="Ma J."/>
        </authorList>
    </citation>
    <scope>NUCLEOTIDE SEQUENCE [LARGE SCALE GENOMIC DNA]</scope>
    <source>
        <strain evidence="2">CCUG 60742</strain>
    </source>
</reference>
<dbReference type="Gene3D" id="3.30.2310.20">
    <property type="entry name" value="RelE-like"/>
    <property type="match status" value="1"/>
</dbReference>
<evidence type="ECO:0000313" key="2">
    <source>
        <dbReference type="Proteomes" id="UP001597073"/>
    </source>
</evidence>
<organism evidence="1 2">
    <name type="scientific">Mucilaginibacter lutimaris</name>
    <dbReference type="NCBI Taxonomy" id="931629"/>
    <lineage>
        <taxon>Bacteria</taxon>
        <taxon>Pseudomonadati</taxon>
        <taxon>Bacteroidota</taxon>
        <taxon>Sphingobacteriia</taxon>
        <taxon>Sphingobacteriales</taxon>
        <taxon>Sphingobacteriaceae</taxon>
        <taxon>Mucilaginibacter</taxon>
    </lineage>
</organism>
<dbReference type="Proteomes" id="UP001597073">
    <property type="component" value="Unassembled WGS sequence"/>
</dbReference>
<name>A0ABW2ZAV0_9SPHI</name>
<sequence>MEYSIAFSAHAVETYDLIFEQSHSRWGANIAADFELRVYKQIGIIQETPFIYQALAQDATLRKCVVHANCSFLYEVKDREIEIHFFWDNRQDPII</sequence>
<dbReference type="InterPro" id="IPR035093">
    <property type="entry name" value="RelE/ParE_toxin_dom_sf"/>
</dbReference>
<accession>A0ABW2ZAV0</accession>
<protein>
    <submittedName>
        <fullName evidence="1">Type II toxin-antitoxin system RelE/ParE family toxin</fullName>
    </submittedName>
</protein>